<evidence type="ECO:0000313" key="3">
    <source>
        <dbReference type="Proteomes" id="UP000044602"/>
    </source>
</evidence>
<feature type="compositionally biased region" description="Basic and acidic residues" evidence="1">
    <location>
        <begin position="18"/>
        <end position="34"/>
    </location>
</feature>
<name>A0A0G4MBT0_VERLO</name>
<feature type="region of interest" description="Disordered" evidence="1">
    <location>
        <begin position="1"/>
        <end position="82"/>
    </location>
</feature>
<sequence length="210" mass="25006">ARRRRRRPGPVAAAVREQGPRHHAQDCRARREARLQGPLHHRRRPAARPPREGHAQQVHRPRQQRPVRPGHRHEPGRRARHLDLYRPCAVVEGHSLVPEHHQDAHHPQGRPARRGRAARHRGRRPGRRAVEPRRPPARLCAQRHRGPRRDHGRAARARAREQDRNLHRRRRPSRHRHHQGPVPRRQGRRHRPPLSLRHGRLRLRGRRPRH</sequence>
<feature type="non-terminal residue" evidence="2">
    <location>
        <position position="1"/>
    </location>
</feature>
<organism evidence="2 3">
    <name type="scientific">Verticillium longisporum</name>
    <name type="common">Verticillium dahliae var. longisporum</name>
    <dbReference type="NCBI Taxonomy" id="100787"/>
    <lineage>
        <taxon>Eukaryota</taxon>
        <taxon>Fungi</taxon>
        <taxon>Dikarya</taxon>
        <taxon>Ascomycota</taxon>
        <taxon>Pezizomycotina</taxon>
        <taxon>Sordariomycetes</taxon>
        <taxon>Hypocreomycetidae</taxon>
        <taxon>Glomerellales</taxon>
        <taxon>Plectosphaerellaceae</taxon>
        <taxon>Verticillium</taxon>
    </lineage>
</organism>
<feature type="compositionally biased region" description="Basic and acidic residues" evidence="1">
    <location>
        <begin position="72"/>
        <end position="82"/>
    </location>
</feature>
<evidence type="ECO:0000313" key="2">
    <source>
        <dbReference type="EMBL" id="CRK31375.1"/>
    </source>
</evidence>
<feature type="compositionally biased region" description="Basic residues" evidence="1">
    <location>
        <begin position="166"/>
        <end position="210"/>
    </location>
</feature>
<keyword evidence="3" id="KW-1185">Reference proteome</keyword>
<feature type="region of interest" description="Disordered" evidence="1">
    <location>
        <begin position="99"/>
        <end position="210"/>
    </location>
</feature>
<dbReference type="EMBL" id="CVQH01021733">
    <property type="protein sequence ID" value="CRK31375.1"/>
    <property type="molecule type" value="Genomic_DNA"/>
</dbReference>
<feature type="compositionally biased region" description="Basic residues" evidence="1">
    <location>
        <begin position="141"/>
        <end position="157"/>
    </location>
</feature>
<feature type="compositionally biased region" description="Basic residues" evidence="1">
    <location>
        <begin position="107"/>
        <end position="127"/>
    </location>
</feature>
<protein>
    <submittedName>
        <fullName evidence="2">Uncharacterized protein</fullName>
    </submittedName>
</protein>
<accession>A0A0G4MBT0</accession>
<evidence type="ECO:0000256" key="1">
    <source>
        <dbReference type="SAM" id="MobiDB-lite"/>
    </source>
</evidence>
<gene>
    <name evidence="2" type="ORF">BN1708_018725</name>
</gene>
<feature type="compositionally biased region" description="Basic residues" evidence="1">
    <location>
        <begin position="57"/>
        <end position="71"/>
    </location>
</feature>
<dbReference type="Proteomes" id="UP000044602">
    <property type="component" value="Unassembled WGS sequence"/>
</dbReference>
<proteinExistence type="predicted"/>
<feature type="non-terminal residue" evidence="2">
    <location>
        <position position="210"/>
    </location>
</feature>
<reference evidence="3" key="1">
    <citation type="submission" date="2015-05" db="EMBL/GenBank/DDBJ databases">
        <authorList>
            <person name="Fogelqvist Johan"/>
        </authorList>
    </citation>
    <scope>NUCLEOTIDE SEQUENCE [LARGE SCALE GENOMIC DNA]</scope>
</reference>
<dbReference type="AlphaFoldDB" id="A0A0G4MBT0"/>